<evidence type="ECO:0000259" key="1">
    <source>
        <dbReference type="Pfam" id="PF03435"/>
    </source>
</evidence>
<dbReference type="GO" id="GO:0005886">
    <property type="term" value="C:plasma membrane"/>
    <property type="evidence" value="ECO:0007669"/>
    <property type="project" value="TreeGrafter"/>
</dbReference>
<dbReference type="InterPro" id="IPR036291">
    <property type="entry name" value="NAD(P)-bd_dom_sf"/>
</dbReference>
<dbReference type="Proteomes" id="UP000199622">
    <property type="component" value="Unassembled WGS sequence"/>
</dbReference>
<sequence>MRAYDVVLFGATGFTGGLTAEYLARHAPADLRWALAGRSRGKLEAVRALLTEIDDRFGSLDLLVADSGDRDSLRAVAEATKVVITTVGPYLTHGEPLVAACAEAGTDYVDLTGEPEFVDRMYLAHDRRARETGARLVHACGFDSIPHDLGAWFTVQQLPEGVPLRVDGYVRAGGMPSGGTFLSALTIMSRLPAGARVARERAAAEPRPAGRFARAPLGRPHRVADPGWWAVPLPTIDAEVVRRSAAASERYGPDFTYRHFAAVKHLPILAGGVAGAGALFAAAQIPPARRALSRRLAPGTGPSAERRARSWFSVRFVGEGGGSRVVTEVSGGDPGYDETAKMLAESALCLATDDLPETAGQVTTATAMGGALVDRLTKAGIRFTTVVSGKAR</sequence>
<dbReference type="GO" id="GO:0009247">
    <property type="term" value="P:glycolipid biosynthetic process"/>
    <property type="evidence" value="ECO:0007669"/>
    <property type="project" value="TreeGrafter"/>
</dbReference>
<evidence type="ECO:0000313" key="3">
    <source>
        <dbReference type="Proteomes" id="UP000199622"/>
    </source>
</evidence>
<dbReference type="SUPFAM" id="SSF51735">
    <property type="entry name" value="NAD(P)-binding Rossmann-fold domains"/>
    <property type="match status" value="1"/>
</dbReference>
<name>A0A1H5A9L2_9PSEU</name>
<evidence type="ECO:0000313" key="2">
    <source>
        <dbReference type="EMBL" id="SED38464.1"/>
    </source>
</evidence>
<dbReference type="PANTHER" id="PTHR12286">
    <property type="entry name" value="SACCHAROPINE DEHYDROGENASE-LIKE OXIDOREDUCTASE"/>
    <property type="match status" value="1"/>
</dbReference>
<dbReference type="OrthoDB" id="4369409at2"/>
<dbReference type="AlphaFoldDB" id="A0A1H5A9L2"/>
<dbReference type="InterPro" id="IPR051276">
    <property type="entry name" value="Saccharopine_DH-like_oxidrdct"/>
</dbReference>
<feature type="domain" description="Saccharopine dehydrogenase NADP binding" evidence="1">
    <location>
        <begin position="6"/>
        <end position="134"/>
    </location>
</feature>
<dbReference type="PANTHER" id="PTHR12286:SF5">
    <property type="entry name" value="SACCHAROPINE DEHYDROGENASE-LIKE OXIDOREDUCTASE"/>
    <property type="match status" value="1"/>
</dbReference>
<protein>
    <submittedName>
        <fullName evidence="2">Uncharacterized conserved protein</fullName>
    </submittedName>
</protein>
<organism evidence="2 3">
    <name type="scientific">Amycolatopsis tolypomycina</name>
    <dbReference type="NCBI Taxonomy" id="208445"/>
    <lineage>
        <taxon>Bacteria</taxon>
        <taxon>Bacillati</taxon>
        <taxon>Actinomycetota</taxon>
        <taxon>Actinomycetes</taxon>
        <taxon>Pseudonocardiales</taxon>
        <taxon>Pseudonocardiaceae</taxon>
        <taxon>Amycolatopsis</taxon>
    </lineage>
</organism>
<dbReference type="RefSeq" id="WP_091316642.1">
    <property type="nucleotide sequence ID" value="NZ_FNSO01000004.1"/>
</dbReference>
<gene>
    <name evidence="2" type="ORF">SAMN04489727_7652</name>
</gene>
<dbReference type="EMBL" id="FNSO01000004">
    <property type="protein sequence ID" value="SED38464.1"/>
    <property type="molecule type" value="Genomic_DNA"/>
</dbReference>
<accession>A0A1H5A9L2</accession>
<dbReference type="InterPro" id="IPR005097">
    <property type="entry name" value="Sacchrp_dh_NADP-bd"/>
</dbReference>
<dbReference type="Pfam" id="PF03435">
    <property type="entry name" value="Sacchrp_dh_NADP"/>
    <property type="match status" value="1"/>
</dbReference>
<keyword evidence="3" id="KW-1185">Reference proteome</keyword>
<dbReference type="STRING" id="208445.SAMN04489727_7652"/>
<dbReference type="Gene3D" id="3.40.50.720">
    <property type="entry name" value="NAD(P)-binding Rossmann-like Domain"/>
    <property type="match status" value="1"/>
</dbReference>
<proteinExistence type="predicted"/>
<reference evidence="3" key="1">
    <citation type="submission" date="2016-10" db="EMBL/GenBank/DDBJ databases">
        <authorList>
            <person name="Varghese N."/>
            <person name="Submissions S."/>
        </authorList>
    </citation>
    <scope>NUCLEOTIDE SEQUENCE [LARGE SCALE GENOMIC DNA]</scope>
    <source>
        <strain evidence="3">DSM 44544</strain>
    </source>
</reference>